<dbReference type="InterPro" id="IPR036770">
    <property type="entry name" value="Ankyrin_rpt-contain_sf"/>
</dbReference>
<feature type="compositionally biased region" description="Low complexity" evidence="6">
    <location>
        <begin position="2184"/>
        <end position="2214"/>
    </location>
</feature>
<feature type="repeat" description="ANK" evidence="4">
    <location>
        <begin position="1335"/>
        <end position="1367"/>
    </location>
</feature>
<dbReference type="Gene3D" id="3.30.1370.10">
    <property type="entry name" value="K Homology domain, type 1"/>
    <property type="match status" value="1"/>
</dbReference>
<feature type="compositionally biased region" description="Polar residues" evidence="6">
    <location>
        <begin position="1984"/>
        <end position="1998"/>
    </location>
</feature>
<dbReference type="Pfam" id="PF00023">
    <property type="entry name" value="Ank"/>
    <property type="match status" value="2"/>
</dbReference>
<dbReference type="CDD" id="cd22404">
    <property type="entry name" value="KH-I_MASK"/>
    <property type="match status" value="1"/>
</dbReference>
<evidence type="ECO:0000256" key="5">
    <source>
        <dbReference type="PROSITE-ProRule" id="PRU00117"/>
    </source>
</evidence>
<dbReference type="InterPro" id="IPR002110">
    <property type="entry name" value="Ankyrin_rpt"/>
</dbReference>
<feature type="compositionally biased region" description="Low complexity" evidence="6">
    <location>
        <begin position="2351"/>
        <end position="2363"/>
    </location>
</feature>
<feature type="repeat" description="ANK" evidence="4">
    <location>
        <begin position="1268"/>
        <end position="1300"/>
    </location>
</feature>
<feature type="repeat" description="ANK" evidence="4">
    <location>
        <begin position="1470"/>
        <end position="1502"/>
    </location>
</feature>
<reference evidence="8 9" key="1">
    <citation type="submission" date="2022-04" db="EMBL/GenBank/DDBJ databases">
        <title>Chromosome-level reference genomes for two strains of Caenorhabditis briggsae: an improved platform for comparative genomics.</title>
        <authorList>
            <person name="Stevens L."/>
            <person name="Andersen E."/>
        </authorList>
    </citation>
    <scope>NUCLEOTIDE SEQUENCE [LARGE SCALE GENOMIC DNA]</scope>
    <source>
        <strain evidence="8">VX34</strain>
        <tissue evidence="8">Whole-organism</tissue>
    </source>
</reference>
<dbReference type="Proteomes" id="UP000829354">
    <property type="component" value="Chromosome IV"/>
</dbReference>
<feature type="compositionally biased region" description="Polar residues" evidence="6">
    <location>
        <begin position="2557"/>
        <end position="2566"/>
    </location>
</feature>
<organism evidence="8 9">
    <name type="scientific">Caenorhabditis briggsae</name>
    <dbReference type="NCBI Taxonomy" id="6238"/>
    <lineage>
        <taxon>Eukaryota</taxon>
        <taxon>Metazoa</taxon>
        <taxon>Ecdysozoa</taxon>
        <taxon>Nematoda</taxon>
        <taxon>Chromadorea</taxon>
        <taxon>Rhabditida</taxon>
        <taxon>Rhabditina</taxon>
        <taxon>Rhabditomorpha</taxon>
        <taxon>Rhabditoidea</taxon>
        <taxon>Rhabditidae</taxon>
        <taxon>Peloderinae</taxon>
        <taxon>Caenorhabditis</taxon>
    </lineage>
</organism>
<protein>
    <recommendedName>
        <fullName evidence="7">K Homology domain-containing protein</fullName>
    </recommendedName>
</protein>
<feature type="repeat" description="ANK" evidence="4">
    <location>
        <begin position="1538"/>
        <end position="1570"/>
    </location>
</feature>
<feature type="compositionally biased region" description="Polar residues" evidence="6">
    <location>
        <begin position="2441"/>
        <end position="2460"/>
    </location>
</feature>
<feature type="region of interest" description="Disordered" evidence="6">
    <location>
        <begin position="2342"/>
        <end position="2407"/>
    </location>
</feature>
<feature type="domain" description="K Homology" evidence="7">
    <location>
        <begin position="1853"/>
        <end position="1924"/>
    </location>
</feature>
<dbReference type="Pfam" id="PF12796">
    <property type="entry name" value="Ank_2"/>
    <property type="match status" value="8"/>
</dbReference>
<feature type="compositionally biased region" description="Polar residues" evidence="6">
    <location>
        <begin position="2575"/>
        <end position="2587"/>
    </location>
</feature>
<feature type="compositionally biased region" description="Polar residues" evidence="6">
    <location>
        <begin position="1822"/>
        <end position="1841"/>
    </location>
</feature>
<dbReference type="PROSITE" id="PS50088">
    <property type="entry name" value="ANK_REPEAT"/>
    <property type="match status" value="13"/>
</dbReference>
<dbReference type="InterPro" id="IPR036612">
    <property type="entry name" value="KH_dom_type_1_sf"/>
</dbReference>
<feature type="compositionally biased region" description="Polar residues" evidence="6">
    <location>
        <begin position="1017"/>
        <end position="1041"/>
    </location>
</feature>
<feature type="region of interest" description="Disordered" evidence="6">
    <location>
        <begin position="1183"/>
        <end position="1207"/>
    </location>
</feature>
<evidence type="ECO:0000313" key="8">
    <source>
        <dbReference type="EMBL" id="UMM30231.1"/>
    </source>
</evidence>
<keyword evidence="2 4" id="KW-0040">ANK repeat</keyword>
<keyword evidence="3" id="KW-0175">Coiled coil</keyword>
<feature type="region of interest" description="Disordered" evidence="6">
    <location>
        <begin position="209"/>
        <end position="233"/>
    </location>
</feature>
<evidence type="ECO:0000256" key="2">
    <source>
        <dbReference type="ARBA" id="ARBA00023043"/>
    </source>
</evidence>
<evidence type="ECO:0000256" key="4">
    <source>
        <dbReference type="PROSITE-ProRule" id="PRU00023"/>
    </source>
</evidence>
<feature type="compositionally biased region" description="Basic and acidic residues" evidence="6">
    <location>
        <begin position="1801"/>
        <end position="1819"/>
    </location>
</feature>
<feature type="compositionally biased region" description="Low complexity" evidence="6">
    <location>
        <begin position="2381"/>
        <end position="2407"/>
    </location>
</feature>
<feature type="compositionally biased region" description="Acidic residues" evidence="6">
    <location>
        <begin position="1699"/>
        <end position="1712"/>
    </location>
</feature>
<feature type="compositionally biased region" description="Low complexity" evidence="6">
    <location>
        <begin position="2015"/>
        <end position="2035"/>
    </location>
</feature>
<dbReference type="GO" id="GO:0003723">
    <property type="term" value="F:RNA binding"/>
    <property type="evidence" value="ECO:0007669"/>
    <property type="project" value="UniProtKB-UniRule"/>
</dbReference>
<accession>A0AAE9ERY7</accession>
<feature type="compositionally biased region" description="Polar residues" evidence="6">
    <location>
        <begin position="2271"/>
        <end position="2310"/>
    </location>
</feature>
<feature type="repeat" description="ANK" evidence="4">
    <location>
        <begin position="1505"/>
        <end position="1537"/>
    </location>
</feature>
<feature type="repeat" description="ANK" evidence="4">
    <location>
        <begin position="1403"/>
        <end position="1435"/>
    </location>
</feature>
<dbReference type="FunFam" id="1.25.40.20:FF:000131">
    <property type="entry name" value="ankyrin repeat domain-containing protein 17 isoform X1"/>
    <property type="match status" value="1"/>
</dbReference>
<dbReference type="Pfam" id="PF00013">
    <property type="entry name" value="KH_1"/>
    <property type="match status" value="1"/>
</dbReference>
<proteinExistence type="predicted"/>
<feature type="region of interest" description="Disordered" evidence="6">
    <location>
        <begin position="1005"/>
        <end position="1041"/>
    </location>
</feature>
<feature type="repeat" description="ANK" evidence="4">
    <location>
        <begin position="1368"/>
        <end position="1400"/>
    </location>
</feature>
<sequence>MSDANPKSAELSSALQDHDNCPKCCCSRSKPSSKRSHNDTPTRGTMAHLIAFDHLIPFEMDLHNEENPDYEEKRLRAFSTFYHFGAKLYECLRTVAVLMEEDGDSMPVAEVLRHLGHEHLLSADIQYPPVAHIIDVIEERCLDDTQVLFKISDLLEDHKLEKPEDFLPYSPDPQKIPVDVAADTVTAVASMCYHFLATSFSEEVMRMSSPETARDPIPLENAEPESKPNYRHKPPVVSLELQQNAMLLLATRLGIEQFLILSKECGKLQFEGNHLSRITPLMEAAASSSEMIVELLLDYGMDPNAQSVPNCNTALIYAAATDDRDMVEVILEHEGPHKVDVYLINNYYRDAIMEAAIGESLDTLSLFLEMGYEPKTLKEADETKNDNSPLIFAAMKGFLDIATVILDYQDKNQQKTEEQTREIAEERYCALMEAAMEGEIAACKLLILRGTPTEGFKSNLPSPMMLACAGGFPELVEILLAAGARIDETGPHKNTCLIEACDGVSGDQVSVVRMLLNRHADVNAMNPESGDTPMSLAARHGNIAIMKMLYEKGADLTTGKITPIVEASIETHLECVQFILAHCKTIPQEQLSRALFAAAEGGCLKIVEELVRAGADLNFEQDERTAIMKAARFNHFDIVQYLVYKGASVNFKSAKNDATALSLACTYGNMDIAQFLIRNGADPMLRMDDGVNCFMEAAKHGSFDLMKLLVEFTKGNMDLDKSPPKLGINRCKTNKKKKKSQLRFQSSQILAMLNGKPSSERPFSSTEADMFSHLLKCQQQMVEINIDQSSDIITDPTDVEFLQKAVEGIQEAYGFTPEGQINFPRKPSKADMDSLYQGLLVPNIKMWAETIAHGWMTMERKVGRPIEFNSFRISPEVQIENALSAIQALTAVASGLDNPAYLKSVFNKMNNGEEIPRVPATVGSMNAASAALTGIGIHPDDALRLFAGNTFAKRANPDDCVHEQYVAVHYMQEGPFRAALLKLDSMYRERKGAAISVQNMVSNFPIDAHQSNPPPAQQTGPKTTSLTTPQPDESNGATTIEHPTTPQIVFKSGGDKTMEALDPMKVYPGVLKLAADMERLYRANQTDVSREIAVTTAYIASTLPEKYSQEFNVESGDRILKRLLSGMSEKQRAAVMTRVKSTINSESGTNLLQRSVGTLSDKRLKEEYIKLFRETADTAFYEKSNRDKGSQQLKAAEQKKGKTSAANVGSQISAAGKLLMGKPANNTQVQQQQGQQQQGQLRRTHSEGDGTERAKARSNAIDKATDSTLETPLSIACSNGHREVVELLLKEGANIEHRDKKGFTPLIIAATYGHAPIVEVLLKNHAAIEAQSDRTKDTALSLACTAGRKDVVEMLLAHGANKEHRNVSDYTPLSLASSSGFLDIVNLLLTAGSEINSRTGSKLGISPLMLAAMNGHKETTKVLLEKGSDINAQIETNRNTALTLASFQGRFEVVKLLLCYNANVEHRAKTGLTPLMECASGGYVDVGNLLIENGADPNASPVQSTKDTALTIAAEKGHEKFVQMLLDNDVIYDIRNKKGCSALWLACNGGHLGTAQALVFKGADTDMFDNRKMSPMVAAFRKGHIEIIKFLVGHAKQFPNETDLVRMQSTLECADLVARCGECIIIIRNAKKAQAETAEETANRLLQLIDDEKERDINKKQKIKDKKKQKKEAKKKFQAEQEQLSAPPSKPEPVVAPEPEPEPEPEPVEEPAFEPTPPPVEEPPKEPPKPRRNRRKTNPDGVPKGSKPAAEQAVKPPPPPVAEEEPEPAELPYRPIVVKIPSPATVQAPMMSPGSYSESEDWQKAGKEGKKVRPKREGRGTAPSSAGSSQAKHRSNTSSISERQHSWEVDTKGVKAYEFTVPGKIVSRVIGKSGSNINAVREATLAQIEIDKLCGSKEDDRHITVRGSADVVSMAVNIIHLLIYDKDVLIHDAIRTATHGNVSVASSLSSEGTSKSAVDSTHSIPHSLSSASIARQSSPVPVPSQCNRSSKSHGNQATKDGANVWQQRMAARGETPPTQTQTKQQPTPSPQVQQPARQTASPAVRQSLAQSSVPQATENVTKPTQTPPASVQQPIDRVIAPPARREPAQVVQPVPPVHQHTPVPQQRPQETAQPPRFPDPISRPAVSLHQHMQQIQQQPTFSKAPGTRLSNEFSRAPGPPVQPQTPPQSLPSRNDVFEDRLPFTAFKPTAPAPAPVTSIAPSTSTATSTASNGATLDDFDISKLRMYEDSRVQSIWGTDRTNGEEDTWGGLFTNLLQPNSTASSLNTATTRNDTSDWGSNDFMSQLLAGTSNQGTSSAPQQPVSSVNSQLSALETKGWMPSTATPPTARDPVQRQVPLFARSQSSNPSTLQHQQQQQRIMQDPHQSHLHQVMQQQHHSRIPQQFQQPQFSSQSHPSQSSMMPSTQQQLLSQLQAMNLGQQGSNPYDMFQLAHQLSMHRQENSSSVPGPSQPSANSYYSPSYTDSSVLGQLNMNTLSQRGIKQFDGFNNDQSQSSDGVIAALFNEQQQQKKNQQAGYMQQGQQSFGSTQRIGMMQPAPPPFVPQQAPGAPPGFGDLNRSASGSSQNRPMYPGYGAQQPQPFSQLTQADWDQRLLLQQQQQQRSSQQQQNPTNQGLPQKWSNTWNSSSRM</sequence>
<keyword evidence="5" id="KW-0694">RNA-binding</keyword>
<feature type="compositionally biased region" description="Low complexity" evidence="6">
    <location>
        <begin position="2089"/>
        <end position="2109"/>
    </location>
</feature>
<name>A0AAE9ERY7_CAEBR</name>
<feature type="compositionally biased region" description="Polar residues" evidence="6">
    <location>
        <begin position="2608"/>
        <end position="2628"/>
    </location>
</feature>
<feature type="repeat" description="ANK" evidence="4">
    <location>
        <begin position="656"/>
        <end position="688"/>
    </location>
</feature>
<dbReference type="SMART" id="SM00248">
    <property type="entry name" value="ANK"/>
    <property type="match status" value="24"/>
</dbReference>
<dbReference type="InterPro" id="IPR004088">
    <property type="entry name" value="KH_dom_type_1"/>
</dbReference>
<dbReference type="SMART" id="SM00322">
    <property type="entry name" value="KH"/>
    <property type="match status" value="1"/>
</dbReference>
<evidence type="ECO:0000256" key="6">
    <source>
        <dbReference type="SAM" id="MobiDB-lite"/>
    </source>
</evidence>
<keyword evidence="1" id="KW-0677">Repeat</keyword>
<feature type="compositionally biased region" description="Polar residues" evidence="6">
    <location>
        <begin position="2047"/>
        <end position="2073"/>
    </location>
</feature>
<feature type="compositionally biased region" description="Low complexity" evidence="6">
    <location>
        <begin position="2591"/>
        <end position="2607"/>
    </location>
</feature>
<dbReference type="InterPro" id="IPR051631">
    <property type="entry name" value="Ankyrin-KH/SAM_domain"/>
</dbReference>
<feature type="compositionally biased region" description="Pro residues" evidence="6">
    <location>
        <begin position="1688"/>
        <end position="1698"/>
    </location>
</feature>
<feature type="compositionally biased region" description="Low complexity" evidence="6">
    <location>
        <begin position="2259"/>
        <end position="2270"/>
    </location>
</feature>
<dbReference type="PANTHER" id="PTHR23206">
    <property type="entry name" value="MASK PROTEIN"/>
    <property type="match status" value="1"/>
</dbReference>
<feature type="repeat" description="ANK" evidence="4">
    <location>
        <begin position="529"/>
        <end position="561"/>
    </location>
</feature>
<feature type="region of interest" description="Disordered" evidence="6">
    <location>
        <begin position="2435"/>
        <end position="2460"/>
    </location>
</feature>
<dbReference type="EMBL" id="CP092623">
    <property type="protein sequence ID" value="UMM30231.1"/>
    <property type="molecule type" value="Genomic_DNA"/>
</dbReference>
<dbReference type="PROSITE" id="PS50084">
    <property type="entry name" value="KH_TYPE_1"/>
    <property type="match status" value="1"/>
</dbReference>
<evidence type="ECO:0000259" key="7">
    <source>
        <dbReference type="SMART" id="SM00322"/>
    </source>
</evidence>
<feature type="region of interest" description="Disordered" evidence="6">
    <location>
        <begin position="2258"/>
        <end position="2310"/>
    </location>
</feature>
<feature type="region of interest" description="Disordered" evidence="6">
    <location>
        <begin position="1659"/>
        <end position="1847"/>
    </location>
</feature>
<dbReference type="Gene3D" id="1.25.40.20">
    <property type="entry name" value="Ankyrin repeat-containing domain"/>
    <property type="match status" value="5"/>
</dbReference>
<feature type="compositionally biased region" description="Basic residues" evidence="6">
    <location>
        <begin position="1660"/>
        <end position="1676"/>
    </location>
</feature>
<feature type="compositionally biased region" description="Pro residues" evidence="6">
    <location>
        <begin position="2157"/>
        <end position="2169"/>
    </location>
</feature>
<gene>
    <name evidence="8" type="ORF">L5515_012202</name>
</gene>
<evidence type="ECO:0000313" key="9">
    <source>
        <dbReference type="Proteomes" id="UP000829354"/>
    </source>
</evidence>
<feature type="compositionally biased region" description="Basic and acidic residues" evidence="6">
    <location>
        <begin position="1244"/>
        <end position="1255"/>
    </location>
</feature>
<dbReference type="InterPro" id="IPR047373">
    <property type="entry name" value="KH-I_MASK"/>
</dbReference>
<dbReference type="SUPFAM" id="SSF48403">
    <property type="entry name" value="Ankyrin repeat"/>
    <property type="match status" value="3"/>
</dbReference>
<feature type="repeat" description="ANK" evidence="4">
    <location>
        <begin position="622"/>
        <end position="654"/>
    </location>
</feature>
<feature type="compositionally biased region" description="Low complexity" evidence="6">
    <location>
        <begin position="1228"/>
        <end position="1240"/>
    </location>
</feature>
<keyword evidence="9" id="KW-1185">Reference proteome</keyword>
<evidence type="ECO:0000256" key="1">
    <source>
        <dbReference type="ARBA" id="ARBA00022737"/>
    </source>
</evidence>
<feature type="region of interest" description="Disordered" evidence="6">
    <location>
        <begin position="1970"/>
        <end position="2214"/>
    </location>
</feature>
<dbReference type="SUPFAM" id="SSF54791">
    <property type="entry name" value="Eukaryotic type KH-domain (KH-domain type I)"/>
    <property type="match status" value="1"/>
</dbReference>
<evidence type="ECO:0000256" key="3">
    <source>
        <dbReference type="ARBA" id="ARBA00023054"/>
    </source>
</evidence>
<dbReference type="PROSITE" id="PS50297">
    <property type="entry name" value="ANK_REP_REGION"/>
    <property type="match status" value="10"/>
</dbReference>
<feature type="repeat" description="ANK" evidence="4">
    <location>
        <begin position="1437"/>
        <end position="1469"/>
    </location>
</feature>
<feature type="region of interest" description="Disordered" evidence="6">
    <location>
        <begin position="2529"/>
        <end position="2628"/>
    </location>
</feature>
<feature type="repeat" description="ANK" evidence="4">
    <location>
        <begin position="276"/>
        <end position="308"/>
    </location>
</feature>
<dbReference type="InterPro" id="IPR004087">
    <property type="entry name" value="KH_dom"/>
</dbReference>
<dbReference type="PANTHER" id="PTHR23206:SF8">
    <property type="entry name" value="ANKYRIN REPEAT AND KH DOMAIN-CONTAINING 1"/>
    <property type="match status" value="1"/>
</dbReference>
<feature type="repeat" description="ANK" evidence="4">
    <location>
        <begin position="1301"/>
        <end position="1333"/>
    </location>
</feature>
<feature type="compositionally biased region" description="Low complexity" evidence="6">
    <location>
        <begin position="2129"/>
        <end position="2138"/>
    </location>
</feature>
<feature type="region of interest" description="Disordered" evidence="6">
    <location>
        <begin position="1225"/>
        <end position="1265"/>
    </location>
</feature>